<organism evidence="1">
    <name type="scientific">viral metagenome</name>
    <dbReference type="NCBI Taxonomy" id="1070528"/>
    <lineage>
        <taxon>unclassified sequences</taxon>
        <taxon>metagenomes</taxon>
        <taxon>organismal metagenomes</taxon>
    </lineage>
</organism>
<accession>A0A6M3J0Y3</accession>
<sequence>MPEKFGKGYKETMKIYIDKDGFFIVVAKGSQKDGGYTFYRRKNPTDRGKRIKGRGRQFWYNSVQEANEALVSLAKEKKWTEHII</sequence>
<name>A0A6M3J0Y3_9ZZZZ</name>
<dbReference type="AlphaFoldDB" id="A0A6M3J0Y3"/>
<protein>
    <submittedName>
        <fullName evidence="1">Uncharacterized protein</fullName>
    </submittedName>
</protein>
<reference evidence="1" key="1">
    <citation type="submission" date="2020-03" db="EMBL/GenBank/DDBJ databases">
        <title>The deep terrestrial virosphere.</title>
        <authorList>
            <person name="Holmfeldt K."/>
            <person name="Nilsson E."/>
            <person name="Simone D."/>
            <person name="Lopez-Fernandez M."/>
            <person name="Wu X."/>
            <person name="de Brujin I."/>
            <person name="Lundin D."/>
            <person name="Andersson A."/>
            <person name="Bertilsson S."/>
            <person name="Dopson M."/>
        </authorList>
    </citation>
    <scope>NUCLEOTIDE SEQUENCE</scope>
    <source>
        <strain evidence="2">MM415A01190</strain>
        <strain evidence="1">MM415B00683</strain>
    </source>
</reference>
<gene>
    <name evidence="2" type="ORF">MM415A01190_0008</name>
    <name evidence="1" type="ORF">MM415B00683_0027</name>
</gene>
<proteinExistence type="predicted"/>
<evidence type="ECO:0000313" key="1">
    <source>
        <dbReference type="EMBL" id="QJA62957.1"/>
    </source>
</evidence>
<dbReference type="EMBL" id="MT141486">
    <property type="protein sequence ID" value="QJA62957.1"/>
    <property type="molecule type" value="Genomic_DNA"/>
</dbReference>
<evidence type="ECO:0000313" key="2">
    <source>
        <dbReference type="EMBL" id="QJA77903.1"/>
    </source>
</evidence>
<dbReference type="EMBL" id="MT142309">
    <property type="protein sequence ID" value="QJA77903.1"/>
    <property type="molecule type" value="Genomic_DNA"/>
</dbReference>